<dbReference type="InterPro" id="IPR051712">
    <property type="entry name" value="ARTD-AVP"/>
</dbReference>
<dbReference type="AlphaFoldDB" id="A0A078AAC2"/>
<dbReference type="SUPFAM" id="SSF56399">
    <property type="entry name" value="ADP-ribosylation"/>
    <property type="match status" value="1"/>
</dbReference>
<feature type="region of interest" description="Disordered" evidence="2">
    <location>
        <begin position="93"/>
        <end position="127"/>
    </location>
</feature>
<dbReference type="Proteomes" id="UP000039865">
    <property type="component" value="Unassembled WGS sequence"/>
</dbReference>
<dbReference type="GO" id="GO:0005634">
    <property type="term" value="C:nucleus"/>
    <property type="evidence" value="ECO:0007669"/>
    <property type="project" value="TreeGrafter"/>
</dbReference>
<dbReference type="InterPro" id="IPR012317">
    <property type="entry name" value="Poly(ADP-ribose)pol_cat_dom"/>
</dbReference>
<dbReference type="GO" id="GO:0003950">
    <property type="term" value="F:NAD+ poly-ADP-ribosyltransferase activity"/>
    <property type="evidence" value="ECO:0007669"/>
    <property type="project" value="UniProtKB-UniRule"/>
</dbReference>
<keyword evidence="1" id="KW-0520">NAD</keyword>
<keyword evidence="5" id="KW-1185">Reference proteome</keyword>
<dbReference type="GO" id="GO:1990404">
    <property type="term" value="F:NAD+-protein mono-ADP-ribosyltransferase activity"/>
    <property type="evidence" value="ECO:0007669"/>
    <property type="project" value="TreeGrafter"/>
</dbReference>
<evidence type="ECO:0000256" key="2">
    <source>
        <dbReference type="SAM" id="MobiDB-lite"/>
    </source>
</evidence>
<evidence type="ECO:0000259" key="3">
    <source>
        <dbReference type="PROSITE" id="PS51059"/>
    </source>
</evidence>
<evidence type="ECO:0000313" key="4">
    <source>
        <dbReference type="EMBL" id="CDW79210.1"/>
    </source>
</evidence>
<dbReference type="OrthoDB" id="307479at2759"/>
<feature type="compositionally biased region" description="Basic and acidic residues" evidence="2">
    <location>
        <begin position="93"/>
        <end position="105"/>
    </location>
</feature>
<organism evidence="4 5">
    <name type="scientific">Stylonychia lemnae</name>
    <name type="common">Ciliate</name>
    <dbReference type="NCBI Taxonomy" id="5949"/>
    <lineage>
        <taxon>Eukaryota</taxon>
        <taxon>Sar</taxon>
        <taxon>Alveolata</taxon>
        <taxon>Ciliophora</taxon>
        <taxon>Intramacronucleata</taxon>
        <taxon>Spirotrichea</taxon>
        <taxon>Stichotrichia</taxon>
        <taxon>Sporadotrichida</taxon>
        <taxon>Oxytrichidae</taxon>
        <taxon>Stylonychinae</taxon>
        <taxon>Stylonychia</taxon>
    </lineage>
</organism>
<dbReference type="EC" id="2.4.2.-" evidence="1"/>
<dbReference type="PROSITE" id="PS51059">
    <property type="entry name" value="PARP_CATALYTIC"/>
    <property type="match status" value="1"/>
</dbReference>
<dbReference type="InParanoid" id="A0A078AAC2"/>
<keyword evidence="1" id="KW-0808">Transferase</keyword>
<evidence type="ECO:0000313" key="5">
    <source>
        <dbReference type="Proteomes" id="UP000039865"/>
    </source>
</evidence>
<keyword evidence="1" id="KW-0328">Glycosyltransferase</keyword>
<dbReference type="PANTHER" id="PTHR45740:SF2">
    <property type="entry name" value="POLY [ADP-RIBOSE] POLYMERASE"/>
    <property type="match status" value="1"/>
</dbReference>
<reference evidence="4 5" key="1">
    <citation type="submission" date="2014-06" db="EMBL/GenBank/DDBJ databases">
        <authorList>
            <person name="Swart Estienne"/>
        </authorList>
    </citation>
    <scope>NUCLEOTIDE SEQUENCE [LARGE SCALE GENOMIC DNA]</scope>
    <source>
        <strain evidence="4 5">130c</strain>
    </source>
</reference>
<dbReference type="Pfam" id="PF00644">
    <property type="entry name" value="PARP"/>
    <property type="match status" value="1"/>
</dbReference>
<dbReference type="EMBL" id="CCKQ01007787">
    <property type="protein sequence ID" value="CDW79210.1"/>
    <property type="molecule type" value="Genomic_DNA"/>
</dbReference>
<proteinExistence type="predicted"/>
<accession>A0A078AAC2</accession>
<dbReference type="PANTHER" id="PTHR45740">
    <property type="entry name" value="POLY [ADP-RIBOSE] POLYMERASE"/>
    <property type="match status" value="1"/>
</dbReference>
<protein>
    <recommendedName>
        <fullName evidence="1">Poly [ADP-ribose] polymerase</fullName>
        <shortName evidence="1">PARP</shortName>
        <ecNumber evidence="1">2.4.2.-</ecNumber>
    </recommendedName>
</protein>
<dbReference type="Gene3D" id="3.90.228.10">
    <property type="match status" value="1"/>
</dbReference>
<gene>
    <name evidence="4" type="primary">Contig16961.g18064</name>
    <name evidence="4" type="ORF">STYLEM_8196</name>
</gene>
<sequence length="485" mass="56876">MDGIEDFIVEDIWQYMIQEKYEVKGADVFKQNFIDDFRDEVLKCHSEGKTPKDSVSLLQKKFDGLDLLIAWYDWHSQTDQGIQLIQKDESLKNKQNQQKEEEKLLKNSQHLAQQSDDDSSNEDSHDISEQNYDEIKKLKVEQIYAFDLQEIMGYDSNKKINGPNDEEEKQKSDHFQIYTEESQLLMEIFDMQNGFLLDVPILIQIIKTIQRQPVVDIEILGPRQWSYYINDKIEVVHQIDQEKHKQFLKNVDDIYDDCQKLKKSQSKWVQLQKKSQLFGCELNKFPFAVDYGNKNVYSYEFTQKKQIFNWHVFDTFKFPENPNDPKFQNINDFTCTEILDRDSLEFNEFQKMLVKHPFMDGLSLVKHLFHGTSHTDPVNIYSFEHGLDMRYSNDGANGIGLYFADNSNYSLQYAYLVDNRQRQMFMCTVITGLSSNQGGGRGARMPAPIPGKKGVLFDSFNNGNKGHFVIYDNQKSYPGYLITYK</sequence>
<evidence type="ECO:0000256" key="1">
    <source>
        <dbReference type="RuleBase" id="RU362114"/>
    </source>
</evidence>
<name>A0A078AAC2_STYLE</name>
<feature type="domain" description="PARP catalytic" evidence="3">
    <location>
        <begin position="321"/>
        <end position="485"/>
    </location>
</feature>